<dbReference type="GO" id="GO:0005829">
    <property type="term" value="C:cytosol"/>
    <property type="evidence" value="ECO:0007669"/>
    <property type="project" value="TreeGrafter"/>
</dbReference>
<reference evidence="4" key="1">
    <citation type="journal article" date="2020" name="mSystems">
        <title>Genome- and Community-Level Interaction Insights into Carbon Utilization and Element Cycling Functions of Hydrothermarchaeota in Hydrothermal Sediment.</title>
        <authorList>
            <person name="Zhou Z."/>
            <person name="Liu Y."/>
            <person name="Xu W."/>
            <person name="Pan J."/>
            <person name="Luo Z.H."/>
            <person name="Li M."/>
        </authorList>
    </citation>
    <scope>NUCLEOTIDE SEQUENCE [LARGE SCALE GENOMIC DNA]</scope>
    <source>
        <strain evidence="4">SpSt-508</strain>
    </source>
</reference>
<dbReference type="SUPFAM" id="SSF51338">
    <property type="entry name" value="Composite domain of metallo-dependent hydrolases"/>
    <property type="match status" value="1"/>
</dbReference>
<dbReference type="InterPro" id="IPR032466">
    <property type="entry name" value="Metal_Hydrolase"/>
</dbReference>
<sequence length="532" mass="57086">MPMLRLLLLASVQTLLFSSLPHAAEEALDADVLLQGGTLIDGSGAPGIVGNVAIKGDRIVGVGTFRVGRVGRTIDCTGLLVAPGFIDLHTHSDNQVIDPLQRASVNYVIQGCTTQVTGNCGSGPIRVGEYYRKIDSEGAGTNVAHLLPQGALRNEVVGNVDRKATPEELARMQALAEAALRDGAWGMSTGLIYVPSVYADTAELVELAKVVGRLGGIYASHIRGEGTELLAAVQEALLIGREARLPVHISHFKASGQEAWGTLRAAAELIEQARQQGQVVTADQYPYVASSTSLEATVIPTWARSGGTTALLQRLDDPETGPRLRAAIQESLSKKRDGAALLIARYRPRPDWIGKNLWDIAHSEQRSPLEIALDISRNGGAAIVHFSMSEDDVRMAMQRPWVATASDGSSKLPSEEKPHPRSFGTFARKIGRYALREQVVSVEQAIRSASTLPAEILGLKDRGRLAVGQFADIVVFDPRTYLDTATYEEPHQYCTGTRYVFVNGQPAVHDGIPTGALAGRALRHPLPTPSGE</sequence>
<dbReference type="InterPro" id="IPR011059">
    <property type="entry name" value="Metal-dep_hydrolase_composite"/>
</dbReference>
<dbReference type="InterPro" id="IPR050378">
    <property type="entry name" value="Metallo-dep_Hydrolases_sf"/>
</dbReference>
<feature type="region of interest" description="Disordered" evidence="1">
    <location>
        <begin position="404"/>
        <end position="423"/>
    </location>
</feature>
<dbReference type="PANTHER" id="PTHR11647">
    <property type="entry name" value="HYDRANTOINASE/DIHYDROPYRIMIDINASE FAMILY MEMBER"/>
    <property type="match status" value="1"/>
</dbReference>
<keyword evidence="2" id="KW-0732">Signal</keyword>
<dbReference type="CDD" id="cd01297">
    <property type="entry name" value="D-aminoacylase"/>
    <property type="match status" value="1"/>
</dbReference>
<dbReference type="InterPro" id="IPR013108">
    <property type="entry name" value="Amidohydro_3"/>
</dbReference>
<feature type="signal peptide" evidence="2">
    <location>
        <begin position="1"/>
        <end position="23"/>
    </location>
</feature>
<feature type="domain" description="Amidohydrolase 3" evidence="3">
    <location>
        <begin position="72"/>
        <end position="507"/>
    </location>
</feature>
<dbReference type="GO" id="GO:0016811">
    <property type="term" value="F:hydrolase activity, acting on carbon-nitrogen (but not peptide) bonds, in linear amides"/>
    <property type="evidence" value="ECO:0007669"/>
    <property type="project" value="InterPro"/>
</dbReference>
<evidence type="ECO:0000259" key="3">
    <source>
        <dbReference type="Pfam" id="PF07969"/>
    </source>
</evidence>
<evidence type="ECO:0000313" key="4">
    <source>
        <dbReference type="EMBL" id="HGT37892.1"/>
    </source>
</evidence>
<dbReference type="GO" id="GO:0016812">
    <property type="term" value="F:hydrolase activity, acting on carbon-nitrogen (but not peptide) bonds, in cyclic amides"/>
    <property type="evidence" value="ECO:0007669"/>
    <property type="project" value="TreeGrafter"/>
</dbReference>
<gene>
    <name evidence="4" type="ORF">ENS64_01285</name>
</gene>
<evidence type="ECO:0000256" key="2">
    <source>
        <dbReference type="SAM" id="SignalP"/>
    </source>
</evidence>
<name>A0A7C4LIH5_9PLAN</name>
<dbReference type="Gene3D" id="3.20.20.140">
    <property type="entry name" value="Metal-dependent hydrolases"/>
    <property type="match status" value="1"/>
</dbReference>
<dbReference type="SUPFAM" id="SSF51556">
    <property type="entry name" value="Metallo-dependent hydrolases"/>
    <property type="match status" value="1"/>
</dbReference>
<protein>
    <submittedName>
        <fullName evidence="4">D-aminoacylase</fullName>
    </submittedName>
</protein>
<dbReference type="Gene3D" id="3.30.1490.130">
    <property type="entry name" value="D-aminoacylase. Domain 3"/>
    <property type="match status" value="1"/>
</dbReference>
<dbReference type="Gene3D" id="2.30.40.10">
    <property type="entry name" value="Urease, subunit C, domain 1"/>
    <property type="match status" value="1"/>
</dbReference>
<accession>A0A7C4LIH5</accession>
<proteinExistence type="predicted"/>
<dbReference type="InterPro" id="IPR023100">
    <property type="entry name" value="D-aminoacylase_insert_dom_sf"/>
</dbReference>
<dbReference type="PANTHER" id="PTHR11647:SF1">
    <property type="entry name" value="COLLAPSIN RESPONSE MEDIATOR PROTEIN"/>
    <property type="match status" value="1"/>
</dbReference>
<feature type="chain" id="PRO_5027802843" evidence="2">
    <location>
        <begin position="24"/>
        <end position="532"/>
    </location>
</feature>
<comment type="caution">
    <text evidence="4">The sequence shown here is derived from an EMBL/GenBank/DDBJ whole genome shotgun (WGS) entry which is preliminary data.</text>
</comment>
<dbReference type="EMBL" id="DSVQ01000003">
    <property type="protein sequence ID" value="HGT37892.1"/>
    <property type="molecule type" value="Genomic_DNA"/>
</dbReference>
<organism evidence="4">
    <name type="scientific">Schlesneria paludicola</name>
    <dbReference type="NCBI Taxonomy" id="360056"/>
    <lineage>
        <taxon>Bacteria</taxon>
        <taxon>Pseudomonadati</taxon>
        <taxon>Planctomycetota</taxon>
        <taxon>Planctomycetia</taxon>
        <taxon>Planctomycetales</taxon>
        <taxon>Planctomycetaceae</taxon>
        <taxon>Schlesneria</taxon>
    </lineage>
</organism>
<evidence type="ECO:0000256" key="1">
    <source>
        <dbReference type="SAM" id="MobiDB-lite"/>
    </source>
</evidence>
<dbReference type="Pfam" id="PF07969">
    <property type="entry name" value="Amidohydro_3"/>
    <property type="match status" value="1"/>
</dbReference>
<dbReference type="AlphaFoldDB" id="A0A7C4LIH5"/>